<reference evidence="2 3" key="1">
    <citation type="submission" date="2021-03" db="EMBL/GenBank/DDBJ databases">
        <title>Whole genome sequence of Jiella sp. MQZ13P-4.</title>
        <authorList>
            <person name="Tuo L."/>
        </authorList>
    </citation>
    <scope>NUCLEOTIDE SEQUENCE [LARGE SCALE GENOMIC DNA]</scope>
    <source>
        <strain evidence="2 3">MQZ13P-4</strain>
    </source>
</reference>
<name>A0ABS3J460_9HYPH</name>
<organism evidence="2 3">
    <name type="scientific">Jiella sonneratiae</name>
    <dbReference type="NCBI Taxonomy" id="2816856"/>
    <lineage>
        <taxon>Bacteria</taxon>
        <taxon>Pseudomonadati</taxon>
        <taxon>Pseudomonadota</taxon>
        <taxon>Alphaproteobacteria</taxon>
        <taxon>Hyphomicrobiales</taxon>
        <taxon>Aurantimonadaceae</taxon>
        <taxon>Jiella</taxon>
    </lineage>
</organism>
<gene>
    <name evidence="2" type="ORF">J1C47_09675</name>
</gene>
<dbReference type="EMBL" id="JAFMPY010000008">
    <property type="protein sequence ID" value="MBO0903910.1"/>
    <property type="molecule type" value="Genomic_DNA"/>
</dbReference>
<dbReference type="Proteomes" id="UP000664288">
    <property type="component" value="Unassembled WGS sequence"/>
</dbReference>
<evidence type="ECO:0000256" key="1">
    <source>
        <dbReference type="SAM" id="MobiDB-lite"/>
    </source>
</evidence>
<dbReference type="RefSeq" id="WP_207350556.1">
    <property type="nucleotide sequence ID" value="NZ_JAFMPY010000008.1"/>
</dbReference>
<sequence>MSLPRSVFVGLSRAAARLGMALALALLVLLAAPSLSVAAEEVGLLVLAARPHPDAMPADSAATRALLSGIAAGLTTGAGRERLMRFNGASVRLVDPAVLGADPAPDPAASDRAILDLLQKRDAKDPHAVDVLLRLSLRTFVAPDPAGKPSDVDLRLAADLSLRDVASGRPLGMAPEHRTARLPDCGSPPSGNCIRDFLADEATAFGRDIGLKLAFQLSALLPRREADDGAPGGGEEAPDADEPKPSDDGKGDDGESDKGESDKGEGAGGGGASADAGAAVSPGPPVETACGDDGRTVTLTLRLLPVGKRSELEDRLAAMACARSLEPGRSSLAEASYDLTTTLPQDSLQPALEKIVAELAIDAVVRPAGPQGLLVEAR</sequence>
<proteinExistence type="predicted"/>
<feature type="compositionally biased region" description="Basic and acidic residues" evidence="1">
    <location>
        <begin position="241"/>
        <end position="265"/>
    </location>
</feature>
<evidence type="ECO:0000313" key="2">
    <source>
        <dbReference type="EMBL" id="MBO0903910.1"/>
    </source>
</evidence>
<evidence type="ECO:0000313" key="3">
    <source>
        <dbReference type="Proteomes" id="UP000664288"/>
    </source>
</evidence>
<feature type="region of interest" description="Disordered" evidence="1">
    <location>
        <begin position="224"/>
        <end position="293"/>
    </location>
</feature>
<comment type="caution">
    <text evidence="2">The sequence shown here is derived from an EMBL/GenBank/DDBJ whole genome shotgun (WGS) entry which is preliminary data.</text>
</comment>
<accession>A0ABS3J460</accession>
<protein>
    <submittedName>
        <fullName evidence="2">Uncharacterized protein</fullName>
    </submittedName>
</protein>
<keyword evidence="3" id="KW-1185">Reference proteome</keyword>